<evidence type="ECO:0000256" key="2">
    <source>
        <dbReference type="ARBA" id="ARBA00022737"/>
    </source>
</evidence>
<sequence length="123" mass="13970">MIIASFMKVGEIDIAQRVFHKMHTQDVVSWNTMIGGYVRNACFEEALDMFRNMLNSNIVPDGFTFASIITGCARLGALDCAKWVHNLMFEKRVELNYILCSALIDMYSKCGRIETTKAIFDSD</sequence>
<comment type="caution">
    <text evidence="4">The sequence shown here is derived from an EMBL/GenBank/DDBJ whole genome shotgun (WGS) entry which is preliminary data.</text>
</comment>
<name>A0ABC8RFP6_9AQUA</name>
<dbReference type="PANTHER" id="PTHR47926">
    <property type="entry name" value="PENTATRICOPEPTIDE REPEAT-CONTAINING PROTEIN"/>
    <property type="match status" value="1"/>
</dbReference>
<feature type="repeat" description="PPR" evidence="3">
    <location>
        <begin position="61"/>
        <end position="95"/>
    </location>
</feature>
<dbReference type="EMBL" id="CAUOFW020001309">
    <property type="protein sequence ID" value="CAK9143543.1"/>
    <property type="molecule type" value="Genomic_DNA"/>
</dbReference>
<proteinExistence type="inferred from homology"/>
<protein>
    <recommendedName>
        <fullName evidence="6">Pentatricopeptide repeat-containing protein</fullName>
    </recommendedName>
</protein>
<evidence type="ECO:0000313" key="5">
    <source>
        <dbReference type="Proteomes" id="UP001642360"/>
    </source>
</evidence>
<keyword evidence="2" id="KW-0677">Repeat</keyword>
<evidence type="ECO:0000256" key="3">
    <source>
        <dbReference type="PROSITE-ProRule" id="PRU00708"/>
    </source>
</evidence>
<evidence type="ECO:0000313" key="4">
    <source>
        <dbReference type="EMBL" id="CAK9143543.1"/>
    </source>
</evidence>
<dbReference type="InterPro" id="IPR002885">
    <property type="entry name" value="PPR_rpt"/>
</dbReference>
<dbReference type="FunFam" id="1.25.40.10:FF:000333">
    <property type="entry name" value="Pentatricopeptide repeat-containing protein"/>
    <property type="match status" value="1"/>
</dbReference>
<organism evidence="4 5">
    <name type="scientific">Ilex paraguariensis</name>
    <name type="common">yerba mate</name>
    <dbReference type="NCBI Taxonomy" id="185542"/>
    <lineage>
        <taxon>Eukaryota</taxon>
        <taxon>Viridiplantae</taxon>
        <taxon>Streptophyta</taxon>
        <taxon>Embryophyta</taxon>
        <taxon>Tracheophyta</taxon>
        <taxon>Spermatophyta</taxon>
        <taxon>Magnoliopsida</taxon>
        <taxon>eudicotyledons</taxon>
        <taxon>Gunneridae</taxon>
        <taxon>Pentapetalae</taxon>
        <taxon>asterids</taxon>
        <taxon>campanulids</taxon>
        <taxon>Aquifoliales</taxon>
        <taxon>Aquifoliaceae</taxon>
        <taxon>Ilex</taxon>
    </lineage>
</organism>
<dbReference type="NCBIfam" id="TIGR00756">
    <property type="entry name" value="PPR"/>
    <property type="match status" value="1"/>
</dbReference>
<dbReference type="PANTHER" id="PTHR47926:SF360">
    <property type="entry name" value="PENTATRICOPEPTIDE REPEAT-CONTAINING PROTEIN"/>
    <property type="match status" value="1"/>
</dbReference>
<gene>
    <name evidence="4" type="ORF">ILEXP_LOCUS11256</name>
</gene>
<feature type="repeat" description="PPR" evidence="3">
    <location>
        <begin position="26"/>
        <end position="60"/>
    </location>
</feature>
<dbReference type="InterPro" id="IPR011990">
    <property type="entry name" value="TPR-like_helical_dom_sf"/>
</dbReference>
<evidence type="ECO:0008006" key="6">
    <source>
        <dbReference type="Google" id="ProtNLM"/>
    </source>
</evidence>
<dbReference type="AlphaFoldDB" id="A0ABC8RFP6"/>
<dbReference type="InterPro" id="IPR046960">
    <property type="entry name" value="PPR_At4g14850-like_plant"/>
</dbReference>
<dbReference type="Pfam" id="PF13041">
    <property type="entry name" value="PPR_2"/>
    <property type="match status" value="1"/>
</dbReference>
<dbReference type="PROSITE" id="PS51375">
    <property type="entry name" value="PPR"/>
    <property type="match status" value="2"/>
</dbReference>
<dbReference type="Pfam" id="PF01535">
    <property type="entry name" value="PPR"/>
    <property type="match status" value="2"/>
</dbReference>
<dbReference type="Gene3D" id="1.25.40.10">
    <property type="entry name" value="Tetratricopeptide repeat domain"/>
    <property type="match status" value="1"/>
</dbReference>
<dbReference type="Proteomes" id="UP001642360">
    <property type="component" value="Unassembled WGS sequence"/>
</dbReference>
<reference evidence="4 5" key="1">
    <citation type="submission" date="2024-02" db="EMBL/GenBank/DDBJ databases">
        <authorList>
            <person name="Vignale AGUSTIN F."/>
            <person name="Sosa J E."/>
            <person name="Modenutti C."/>
        </authorList>
    </citation>
    <scope>NUCLEOTIDE SEQUENCE [LARGE SCALE GENOMIC DNA]</scope>
</reference>
<comment type="similarity">
    <text evidence="1">Belongs to the PPR family. PCMP-H subfamily.</text>
</comment>
<accession>A0ABC8RFP6</accession>
<evidence type="ECO:0000256" key="1">
    <source>
        <dbReference type="ARBA" id="ARBA00006643"/>
    </source>
</evidence>
<keyword evidence="5" id="KW-1185">Reference proteome</keyword>